<evidence type="ECO:0000256" key="7">
    <source>
        <dbReference type="ARBA" id="ARBA00023136"/>
    </source>
</evidence>
<feature type="transmembrane region" description="Helical" evidence="8">
    <location>
        <begin position="49"/>
        <end position="73"/>
    </location>
</feature>
<dbReference type="EMBL" id="JBHLYQ010000069">
    <property type="protein sequence ID" value="MFC0082084.1"/>
    <property type="molecule type" value="Genomic_DNA"/>
</dbReference>
<dbReference type="InterPro" id="IPR007227">
    <property type="entry name" value="Cell_shape_determining_MreD"/>
</dbReference>
<evidence type="ECO:0000256" key="5">
    <source>
        <dbReference type="ARBA" id="ARBA00022960"/>
    </source>
</evidence>
<comment type="similarity">
    <text evidence="2">Belongs to the MreD family.</text>
</comment>
<keyword evidence="10" id="KW-1185">Reference proteome</keyword>
<evidence type="ECO:0000256" key="1">
    <source>
        <dbReference type="ARBA" id="ARBA00004651"/>
    </source>
</evidence>
<proteinExistence type="inferred from homology"/>
<feature type="transmembrane region" description="Helical" evidence="8">
    <location>
        <begin position="111"/>
        <end position="138"/>
    </location>
</feature>
<comment type="caution">
    <text evidence="9">The sequence shown here is derived from an EMBL/GenBank/DDBJ whole genome shotgun (WGS) entry which is preliminary data.</text>
</comment>
<feature type="transmembrane region" description="Helical" evidence="8">
    <location>
        <begin position="79"/>
        <end position="99"/>
    </location>
</feature>
<gene>
    <name evidence="9" type="primary">mreD</name>
    <name evidence="9" type="ORF">ACFFRE_07970</name>
</gene>
<sequence length="195" mass="19452">MSQVEAPLEGSQPLPLEALVRLSLVVVVSLVLQLSLLDGVRVAGAHPDLLVLLPVAVGLLAGPDRGASVGFVVGLVTDLVLPTPFGLSALVGTLLGAAAGSLRPGRARPSLWMAVPLVAAGAAAGTVLRGVLLALFGVPKALTAYLPPALVVVTVGGLVLGPLVLRAVRWALPVEEPARPGPGLGGSAAPGRVRT</sequence>
<dbReference type="Proteomes" id="UP001589788">
    <property type="component" value="Unassembled WGS sequence"/>
</dbReference>
<dbReference type="NCBIfam" id="TIGR03426">
    <property type="entry name" value="shape_MreD"/>
    <property type="match status" value="1"/>
</dbReference>
<evidence type="ECO:0000313" key="9">
    <source>
        <dbReference type="EMBL" id="MFC0082084.1"/>
    </source>
</evidence>
<evidence type="ECO:0000256" key="8">
    <source>
        <dbReference type="SAM" id="Phobius"/>
    </source>
</evidence>
<evidence type="ECO:0000256" key="3">
    <source>
        <dbReference type="ARBA" id="ARBA00022475"/>
    </source>
</evidence>
<accession>A0ABV6C311</accession>
<name>A0ABV6C311_9ACTN</name>
<evidence type="ECO:0000313" key="10">
    <source>
        <dbReference type="Proteomes" id="UP001589788"/>
    </source>
</evidence>
<keyword evidence="3" id="KW-1003">Cell membrane</keyword>
<organism evidence="9 10">
    <name type="scientific">Aciditerrimonas ferrireducens</name>
    <dbReference type="NCBI Taxonomy" id="667306"/>
    <lineage>
        <taxon>Bacteria</taxon>
        <taxon>Bacillati</taxon>
        <taxon>Actinomycetota</taxon>
        <taxon>Acidimicrobiia</taxon>
        <taxon>Acidimicrobiales</taxon>
        <taxon>Acidimicrobiaceae</taxon>
        <taxon>Aciditerrimonas</taxon>
    </lineage>
</organism>
<keyword evidence="4 8" id="KW-0812">Transmembrane</keyword>
<feature type="transmembrane region" description="Helical" evidence="8">
    <location>
        <begin position="18"/>
        <end position="37"/>
    </location>
</feature>
<dbReference type="RefSeq" id="WP_248108011.1">
    <property type="nucleotide sequence ID" value="NZ_JAKHEX010000013.1"/>
</dbReference>
<reference evidence="9 10" key="1">
    <citation type="submission" date="2024-09" db="EMBL/GenBank/DDBJ databases">
        <authorList>
            <person name="Sun Q."/>
            <person name="Mori K."/>
        </authorList>
    </citation>
    <scope>NUCLEOTIDE SEQUENCE [LARGE SCALE GENOMIC DNA]</scope>
    <source>
        <strain evidence="9 10">JCM 15389</strain>
    </source>
</reference>
<evidence type="ECO:0000256" key="4">
    <source>
        <dbReference type="ARBA" id="ARBA00022692"/>
    </source>
</evidence>
<comment type="subcellular location">
    <subcellularLocation>
        <location evidence="1">Cell membrane</location>
        <topology evidence="1">Multi-pass membrane protein</topology>
    </subcellularLocation>
</comment>
<feature type="transmembrane region" description="Helical" evidence="8">
    <location>
        <begin position="144"/>
        <end position="165"/>
    </location>
</feature>
<evidence type="ECO:0000256" key="6">
    <source>
        <dbReference type="ARBA" id="ARBA00022989"/>
    </source>
</evidence>
<dbReference type="Pfam" id="PF04093">
    <property type="entry name" value="MreD"/>
    <property type="match status" value="1"/>
</dbReference>
<protein>
    <submittedName>
        <fullName evidence="9">Rod shape-determining protein MreD</fullName>
    </submittedName>
</protein>
<keyword evidence="7 8" id="KW-0472">Membrane</keyword>
<evidence type="ECO:0000256" key="2">
    <source>
        <dbReference type="ARBA" id="ARBA00007776"/>
    </source>
</evidence>
<keyword evidence="5" id="KW-0133">Cell shape</keyword>
<keyword evidence="6 8" id="KW-1133">Transmembrane helix</keyword>